<evidence type="ECO:0000313" key="3">
    <source>
        <dbReference type="Proteomes" id="UP000298488"/>
    </source>
</evidence>
<evidence type="ECO:0000259" key="1">
    <source>
        <dbReference type="Pfam" id="PF00561"/>
    </source>
</evidence>
<keyword evidence="2" id="KW-0378">Hydrolase</keyword>
<dbReference type="OrthoDB" id="9769541at2"/>
<protein>
    <submittedName>
        <fullName evidence="2">Alpha/beta hydrolase</fullName>
    </submittedName>
</protein>
<dbReference type="PANTHER" id="PTHR43798:SF33">
    <property type="entry name" value="HYDROLASE, PUTATIVE (AFU_ORTHOLOGUE AFUA_2G14860)-RELATED"/>
    <property type="match status" value="1"/>
</dbReference>
<feature type="domain" description="AB hydrolase-1" evidence="1">
    <location>
        <begin position="26"/>
        <end position="246"/>
    </location>
</feature>
<dbReference type="Gene3D" id="3.40.50.1820">
    <property type="entry name" value="alpha/beta hydrolase"/>
    <property type="match status" value="1"/>
</dbReference>
<gene>
    <name evidence="2" type="ORF">E3N84_10130</name>
</gene>
<dbReference type="InterPro" id="IPR050266">
    <property type="entry name" value="AB_hydrolase_sf"/>
</dbReference>
<dbReference type="Proteomes" id="UP000298488">
    <property type="component" value="Unassembled WGS sequence"/>
</dbReference>
<dbReference type="PANTHER" id="PTHR43798">
    <property type="entry name" value="MONOACYLGLYCEROL LIPASE"/>
    <property type="match status" value="1"/>
</dbReference>
<accession>A0A4R8VAW2</accession>
<reference evidence="2 3" key="1">
    <citation type="submission" date="2019-03" db="EMBL/GenBank/DDBJ databases">
        <title>Genomics of glacier-inhabiting Cryobacterium strains.</title>
        <authorList>
            <person name="Liu Q."/>
            <person name="Xin Y.-H."/>
        </authorList>
    </citation>
    <scope>NUCLEOTIDE SEQUENCE [LARGE SCALE GENOMIC DNA]</scope>
    <source>
        <strain evidence="2 3">CGMCC 1.10440</strain>
    </source>
</reference>
<evidence type="ECO:0000313" key="2">
    <source>
        <dbReference type="EMBL" id="TFB80354.1"/>
    </source>
</evidence>
<dbReference type="GO" id="GO:0016020">
    <property type="term" value="C:membrane"/>
    <property type="evidence" value="ECO:0007669"/>
    <property type="project" value="TreeGrafter"/>
</dbReference>
<dbReference type="Pfam" id="PF00561">
    <property type="entry name" value="Abhydrolase_1"/>
    <property type="match status" value="1"/>
</dbReference>
<sequence length="261" mass="28751">MGFLDRFRRRRAPLLHIAGDEGIGSPVILVHGIASSSVTFELLVPLLVARHRAISIDLLGFGESPAPADANYTIEEHVAALARTIDSLRLREKFVLVGHSMGSLISARYAATHPRALSNLVLVSPPVYVNPAAIGDPRSRAAMDLYLRAYEYLRSNKKFTMRNAAMLARLSPIRNVLDVSERNWTPFVLSLENLIESQTTISDLAAVRVPVDVVYGSLDPFLTPGGLRIVEQLRNVTTHRVEANDHIIRHRLARVVATAIG</sequence>
<dbReference type="AlphaFoldDB" id="A0A4R8VAW2"/>
<name>A0A4R8VAW2_9MICO</name>
<proteinExistence type="predicted"/>
<dbReference type="InterPro" id="IPR000073">
    <property type="entry name" value="AB_hydrolase_1"/>
</dbReference>
<dbReference type="SUPFAM" id="SSF53474">
    <property type="entry name" value="alpha/beta-Hydrolases"/>
    <property type="match status" value="1"/>
</dbReference>
<dbReference type="RefSeq" id="WP_104096211.1">
    <property type="nucleotide sequence ID" value="NZ_JACHBP010000001.1"/>
</dbReference>
<dbReference type="EMBL" id="SOFI01000003">
    <property type="protein sequence ID" value="TFB80354.1"/>
    <property type="molecule type" value="Genomic_DNA"/>
</dbReference>
<keyword evidence="3" id="KW-1185">Reference proteome</keyword>
<dbReference type="PRINTS" id="PR00111">
    <property type="entry name" value="ABHYDROLASE"/>
</dbReference>
<comment type="caution">
    <text evidence="2">The sequence shown here is derived from an EMBL/GenBank/DDBJ whole genome shotgun (WGS) entry which is preliminary data.</text>
</comment>
<dbReference type="InterPro" id="IPR029058">
    <property type="entry name" value="AB_hydrolase_fold"/>
</dbReference>
<organism evidence="2 3">
    <name type="scientific">Terrimesophilobacter mesophilus</name>
    <dbReference type="NCBI Taxonomy" id="433647"/>
    <lineage>
        <taxon>Bacteria</taxon>
        <taxon>Bacillati</taxon>
        <taxon>Actinomycetota</taxon>
        <taxon>Actinomycetes</taxon>
        <taxon>Micrococcales</taxon>
        <taxon>Microbacteriaceae</taxon>
        <taxon>Terrimesophilobacter</taxon>
    </lineage>
</organism>
<dbReference type="GO" id="GO:0016787">
    <property type="term" value="F:hydrolase activity"/>
    <property type="evidence" value="ECO:0007669"/>
    <property type="project" value="UniProtKB-KW"/>
</dbReference>